<protein>
    <submittedName>
        <fullName evidence="4">FxsA family protein</fullName>
    </submittedName>
</protein>
<evidence type="ECO:0000256" key="1">
    <source>
        <dbReference type="SAM" id="MobiDB-lite"/>
    </source>
</evidence>
<dbReference type="NCBIfam" id="NF008528">
    <property type="entry name" value="PRK11463.1-2"/>
    <property type="match status" value="1"/>
</dbReference>
<evidence type="ECO:0000313" key="5">
    <source>
        <dbReference type="Proteomes" id="UP000516235"/>
    </source>
</evidence>
<feature type="compositionally biased region" description="Polar residues" evidence="1">
    <location>
        <begin position="132"/>
        <end position="145"/>
    </location>
</feature>
<evidence type="ECO:0000313" key="4">
    <source>
        <dbReference type="EMBL" id="QNP89257.1"/>
    </source>
</evidence>
<dbReference type="AlphaFoldDB" id="A0A7H0JW41"/>
<evidence type="ECO:0000313" key="3">
    <source>
        <dbReference type="EMBL" id="MBC3178741.1"/>
    </source>
</evidence>
<dbReference type="EMBL" id="CP061032">
    <property type="protein sequence ID" value="QNP89257.1"/>
    <property type="molecule type" value="Genomic_DNA"/>
</dbReference>
<dbReference type="EMBL" id="JACMYE010000004">
    <property type="protein sequence ID" value="MBC3178741.1"/>
    <property type="molecule type" value="Genomic_DNA"/>
</dbReference>
<dbReference type="InterPro" id="IPR007313">
    <property type="entry name" value="FxsA"/>
</dbReference>
<keyword evidence="2" id="KW-0472">Membrane</keyword>
<reference evidence="5 6" key="1">
    <citation type="submission" date="2020-08" db="EMBL/GenBank/DDBJ databases">
        <title>novel species in genus Corynebacterium.</title>
        <authorList>
            <person name="Zhang G."/>
        </authorList>
    </citation>
    <scope>NUCLEOTIDE SEQUENCE [LARGE SCALE GENOMIC DNA]</scope>
    <source>
        <strain evidence="5 6">zg-917</strain>
        <strain evidence="4">Zg-917</strain>
    </source>
</reference>
<proteinExistence type="predicted"/>
<evidence type="ECO:0000313" key="6">
    <source>
        <dbReference type="Proteomes" id="UP000642876"/>
    </source>
</evidence>
<dbReference type="PANTHER" id="PTHR35335">
    <property type="entry name" value="UPF0716 PROTEIN FXSA"/>
    <property type="match status" value="1"/>
</dbReference>
<dbReference type="Pfam" id="PF04186">
    <property type="entry name" value="FxsA"/>
    <property type="match status" value="1"/>
</dbReference>
<feature type="region of interest" description="Disordered" evidence="1">
    <location>
        <begin position="132"/>
        <end position="154"/>
    </location>
</feature>
<dbReference type="Proteomes" id="UP000642876">
    <property type="component" value="Unassembled WGS sequence"/>
</dbReference>
<feature type="transmembrane region" description="Helical" evidence="2">
    <location>
        <begin position="25"/>
        <end position="47"/>
    </location>
</feature>
<dbReference type="PANTHER" id="PTHR35335:SF1">
    <property type="entry name" value="UPF0716 PROTEIN FXSA"/>
    <property type="match status" value="1"/>
</dbReference>
<keyword evidence="6" id="KW-1185">Reference proteome</keyword>
<dbReference type="RefSeq" id="WP_171193964.1">
    <property type="nucleotide sequence ID" value="NZ_CP061032.1"/>
</dbReference>
<sequence>MPVYLLLYFLVEAIAFFLVAKWIGVGWAILAIFGLMLFGCFAAAASLRGELVRAAKGQANVGQLAGDSALLLAGWAMNIVPGFVSSVLGLLLVFGPTRGMARRAMTKRARRSMEDLGARIYAATPMSQFTTSYGSFTNPQQQAHPEQNRSDDTVIDADELEQWYRMDGRDPGEK</sequence>
<accession>A0A7H0JW41</accession>
<feature type="transmembrane region" description="Helical" evidence="2">
    <location>
        <begin position="83"/>
        <end position="101"/>
    </location>
</feature>
<name>A0A7H0JW41_9CORY</name>
<keyword evidence="2" id="KW-0812">Transmembrane</keyword>
<evidence type="ECO:0000256" key="2">
    <source>
        <dbReference type="SAM" id="Phobius"/>
    </source>
</evidence>
<organism evidence="4 5">
    <name type="scientific">Corynebacterium lujinxingii</name>
    <dbReference type="NCBI Taxonomy" id="2763010"/>
    <lineage>
        <taxon>Bacteria</taxon>
        <taxon>Bacillati</taxon>
        <taxon>Actinomycetota</taxon>
        <taxon>Actinomycetes</taxon>
        <taxon>Mycobacteriales</taxon>
        <taxon>Corynebacteriaceae</taxon>
        <taxon>Corynebacterium</taxon>
    </lineage>
</organism>
<dbReference type="KEGG" id="cluj:IAU68_05870"/>
<dbReference type="Proteomes" id="UP000516235">
    <property type="component" value="Chromosome"/>
</dbReference>
<dbReference type="GO" id="GO:0016020">
    <property type="term" value="C:membrane"/>
    <property type="evidence" value="ECO:0007669"/>
    <property type="project" value="InterPro"/>
</dbReference>
<keyword evidence="2" id="KW-1133">Transmembrane helix</keyword>
<gene>
    <name evidence="3" type="ORF">H7348_05365</name>
    <name evidence="4" type="ORF">IAU68_05870</name>
</gene>